<dbReference type="PANTHER" id="PTHR39601:SF1">
    <property type="entry name" value="CHORIOGENIN HMINOR"/>
    <property type="match status" value="1"/>
</dbReference>
<evidence type="ECO:0000256" key="1">
    <source>
        <dbReference type="SAM" id="MobiDB-lite"/>
    </source>
</evidence>
<feature type="domain" description="DUF8004" evidence="2">
    <location>
        <begin position="216"/>
        <end position="307"/>
    </location>
</feature>
<evidence type="ECO:0000259" key="2">
    <source>
        <dbReference type="Pfam" id="PF26013"/>
    </source>
</evidence>
<name>A0A8H8UJU8_9HELO</name>
<protein>
    <recommendedName>
        <fullName evidence="2">DUF8004 domain-containing protein</fullName>
    </recommendedName>
</protein>
<dbReference type="Pfam" id="PF26013">
    <property type="entry name" value="DUF8004"/>
    <property type="match status" value="1"/>
</dbReference>
<reference evidence="3 4" key="1">
    <citation type="submission" date="2018-05" db="EMBL/GenBank/DDBJ databases">
        <title>Genome sequencing and assembly of the regulated plant pathogen Lachnellula willkommii and related sister species for the development of diagnostic species identification markers.</title>
        <authorList>
            <person name="Giroux E."/>
            <person name="Bilodeau G."/>
        </authorList>
    </citation>
    <scope>NUCLEOTIDE SEQUENCE [LARGE SCALE GENOMIC DNA]</scope>
    <source>
        <strain evidence="3 4">CBS 160.35</strain>
    </source>
</reference>
<proteinExistence type="predicted"/>
<evidence type="ECO:0000313" key="3">
    <source>
        <dbReference type="EMBL" id="TVY47636.1"/>
    </source>
</evidence>
<dbReference type="OrthoDB" id="4114825at2759"/>
<accession>A0A8H8UJU8</accession>
<dbReference type="Proteomes" id="UP000443090">
    <property type="component" value="Unassembled WGS sequence"/>
</dbReference>
<evidence type="ECO:0000313" key="4">
    <source>
        <dbReference type="Proteomes" id="UP000443090"/>
    </source>
</evidence>
<gene>
    <name evidence="3" type="ORF">LOCC1_G001504</name>
</gene>
<comment type="caution">
    <text evidence="3">The sequence shown here is derived from an EMBL/GenBank/DDBJ whole genome shotgun (WGS) entry which is preliminary data.</text>
</comment>
<organism evidence="3 4">
    <name type="scientific">Lachnellula occidentalis</name>
    <dbReference type="NCBI Taxonomy" id="215460"/>
    <lineage>
        <taxon>Eukaryota</taxon>
        <taxon>Fungi</taxon>
        <taxon>Dikarya</taxon>
        <taxon>Ascomycota</taxon>
        <taxon>Pezizomycotina</taxon>
        <taxon>Leotiomycetes</taxon>
        <taxon>Helotiales</taxon>
        <taxon>Lachnaceae</taxon>
        <taxon>Lachnellula</taxon>
    </lineage>
</organism>
<dbReference type="EMBL" id="QGMI01000082">
    <property type="protein sequence ID" value="TVY47636.1"/>
    <property type="molecule type" value="Genomic_DNA"/>
</dbReference>
<keyword evidence="4" id="KW-1185">Reference proteome</keyword>
<dbReference type="InterPro" id="IPR058317">
    <property type="entry name" value="DUF8004"/>
</dbReference>
<feature type="region of interest" description="Disordered" evidence="1">
    <location>
        <begin position="679"/>
        <end position="732"/>
    </location>
</feature>
<dbReference type="AlphaFoldDB" id="A0A8H8UJU8"/>
<dbReference type="PANTHER" id="PTHR39601">
    <property type="entry name" value="CHORIOGENIN HMINOR"/>
    <property type="match status" value="1"/>
</dbReference>
<feature type="compositionally biased region" description="Low complexity" evidence="1">
    <location>
        <begin position="703"/>
        <end position="713"/>
    </location>
</feature>
<sequence>MAKTLARNQQLPTSSSVRPFLSYSMEKSESAPARLYKGVSERRLDWERSSRNLGLPSRNKTNIKRWDGAARTSTDYWDGLRKDPELYYPEGHCSVHLYGQGQSQRGPAFKFPIEALVETYCQPLIHRFSAETPEESPSLSNSSNGDGHSSRATIELYIPAPPTAETGQAFLYHLATRNIFAWVFGKPLVGTHLGGALVGLLNSLNEFRSEGEDNVQAIIDYMDEEGYTDMSNQPDHALGILFFAEHFQFTDLWIDAFAHCVGMNERLITRPGFELISRTSRALITRSRLEMDMRLDHCGITLGNFLEDDLSNAHLGLSNGERAHLDKFRSFLHSYLVAKVGYYPPYSCDIINSSFSKSIYAEMCSEFQSLYNFLVDTSITSSDPMPLSQQGDLCVLESVQTFDQRNKYKPLLHPVPLLPDTQDTKASKRFSWNSKADKLTPDGRLVAFADLCKATNRRNLALYDCSLVREYCDFEKECVFSPSKTDKNDKLPQTDARKVRWILIYTILQTLLSATKVPEQVRDSHEVPYNLCILTAGCPPWKEERPVESFFQSQAEQTEEDFVAQIRAEEESTSMNSSKPDTGYAAIIQEPQLSRAKSESILNVSSRKGHVRKAASSLGNMPELHHPRPNRASYQEIIIQGYGNGTNITTAPSTEEVSTKSLGSASSFAEDVSSRWSESFDETKHPASPTSSIASNYGRRDSIGSSSTRKSISNKLNRPMSISTHDFRNKPSTVYPISAVGGELPLEPRPLQVRRKGSEDHYMTATKAVTVLRDGVDGEAEDVS</sequence>
<feature type="compositionally biased region" description="Polar residues" evidence="1">
    <location>
        <begin position="714"/>
        <end position="724"/>
    </location>
</feature>